<feature type="region of interest" description="Disordered" evidence="1">
    <location>
        <begin position="61"/>
        <end position="98"/>
    </location>
</feature>
<accession>A0ABN8Y8G0</accession>
<name>A0ABN8Y8G0_RANTA</name>
<sequence>MTLLGQKLSFFPASVCRKAFLLQLVDTQAAVAPYPGVGKDLERGRVSSWRSQRARLECHLPNVGLPTQREPPHPGLWASWEETRMQPQPQGATPSNRQLQLPCLAAASLQASCLDETAEHKRAKHPKLRLPPPFA</sequence>
<gene>
    <name evidence="2" type="ORF">MRATA1EN1_LOCUS5098</name>
</gene>
<proteinExistence type="predicted"/>
<evidence type="ECO:0000313" key="2">
    <source>
        <dbReference type="EMBL" id="CAI9156136.1"/>
    </source>
</evidence>
<reference evidence="2" key="1">
    <citation type="submission" date="2023-04" db="EMBL/GenBank/DDBJ databases">
        <authorList>
            <consortium name="ELIXIR-Norway"/>
        </authorList>
    </citation>
    <scope>NUCLEOTIDE SEQUENCE [LARGE SCALE GENOMIC DNA]</scope>
</reference>
<dbReference type="Proteomes" id="UP001176941">
    <property type="component" value="Chromosome 13"/>
</dbReference>
<feature type="compositionally biased region" description="Polar residues" evidence="1">
    <location>
        <begin position="85"/>
        <end position="97"/>
    </location>
</feature>
<dbReference type="EMBL" id="OX459949">
    <property type="protein sequence ID" value="CAI9156136.1"/>
    <property type="molecule type" value="Genomic_DNA"/>
</dbReference>
<evidence type="ECO:0000313" key="3">
    <source>
        <dbReference type="Proteomes" id="UP001176941"/>
    </source>
</evidence>
<protein>
    <submittedName>
        <fullName evidence="2">Uncharacterized protein</fullName>
    </submittedName>
</protein>
<organism evidence="2 3">
    <name type="scientific">Rangifer tarandus platyrhynchus</name>
    <name type="common">Svalbard reindeer</name>
    <dbReference type="NCBI Taxonomy" id="3082113"/>
    <lineage>
        <taxon>Eukaryota</taxon>
        <taxon>Metazoa</taxon>
        <taxon>Chordata</taxon>
        <taxon>Craniata</taxon>
        <taxon>Vertebrata</taxon>
        <taxon>Euteleostomi</taxon>
        <taxon>Mammalia</taxon>
        <taxon>Eutheria</taxon>
        <taxon>Laurasiatheria</taxon>
        <taxon>Artiodactyla</taxon>
        <taxon>Ruminantia</taxon>
        <taxon>Pecora</taxon>
        <taxon>Cervidae</taxon>
        <taxon>Odocoileinae</taxon>
        <taxon>Rangifer</taxon>
    </lineage>
</organism>
<evidence type="ECO:0000256" key="1">
    <source>
        <dbReference type="SAM" id="MobiDB-lite"/>
    </source>
</evidence>
<keyword evidence="3" id="KW-1185">Reference proteome</keyword>